<dbReference type="PROSITE" id="PS00455">
    <property type="entry name" value="AMP_BINDING"/>
    <property type="match status" value="1"/>
</dbReference>
<evidence type="ECO:0000256" key="5">
    <source>
        <dbReference type="ARBA" id="ARBA00022741"/>
    </source>
</evidence>
<dbReference type="Pfam" id="PF13193">
    <property type="entry name" value="AMP-binding_C"/>
    <property type="match status" value="1"/>
</dbReference>
<reference evidence="8 9" key="1">
    <citation type="journal article" date="2020" name="Int. J. Syst. Evol. Microbiol.">
        <title>Paraburkholderia madseniana sp. nov., a phenolic acid-degrading bacterium isolated from acidic forest soil.</title>
        <authorList>
            <person name="Wilhelm R.C."/>
            <person name="Murphy S.J.L."/>
            <person name="Feriancek N.M."/>
            <person name="Karasz D.C."/>
            <person name="DeRito C.M."/>
            <person name="Newman J.D."/>
            <person name="Buckley D.H."/>
        </authorList>
    </citation>
    <scope>NUCLEOTIDE SEQUENCE [LARGE SCALE GENOMIC DNA]</scope>
    <source>
        <strain evidence="8 9">RP11</strain>
    </source>
</reference>
<dbReference type="InterPro" id="IPR042099">
    <property type="entry name" value="ANL_N_sf"/>
</dbReference>
<dbReference type="PANTHER" id="PTHR42921">
    <property type="entry name" value="ACETOACETYL-COA SYNTHETASE"/>
    <property type="match status" value="1"/>
</dbReference>
<dbReference type="PROSITE" id="PS00012">
    <property type="entry name" value="PHOSPHOPANTETHEINE"/>
    <property type="match status" value="1"/>
</dbReference>
<dbReference type="Pfam" id="PF00550">
    <property type="entry name" value="PP-binding"/>
    <property type="match status" value="1"/>
</dbReference>
<dbReference type="Proteomes" id="UP000463700">
    <property type="component" value="Unassembled WGS sequence"/>
</dbReference>
<feature type="domain" description="Carrier" evidence="7">
    <location>
        <begin position="684"/>
        <end position="759"/>
    </location>
</feature>
<name>A0A6N6W8J9_9BURK</name>
<gene>
    <name evidence="8" type="ORF">FSO04_29635</name>
</gene>
<accession>A0A6N6W8J9</accession>
<dbReference type="PROSITE" id="PS50075">
    <property type="entry name" value="CARRIER"/>
    <property type="match status" value="1"/>
</dbReference>
<dbReference type="Pfam" id="PF00501">
    <property type="entry name" value="AMP-binding"/>
    <property type="match status" value="1"/>
</dbReference>
<dbReference type="AlphaFoldDB" id="A0A6N6W8J9"/>
<dbReference type="Gene3D" id="3.30.300.30">
    <property type="match status" value="1"/>
</dbReference>
<dbReference type="InterPro" id="IPR000873">
    <property type="entry name" value="AMP-dep_synth/lig_dom"/>
</dbReference>
<evidence type="ECO:0000256" key="6">
    <source>
        <dbReference type="ARBA" id="ARBA00022840"/>
    </source>
</evidence>
<dbReference type="EC" id="6.2.1.16" evidence="8"/>
<dbReference type="SMART" id="SM00823">
    <property type="entry name" value="PKS_PP"/>
    <property type="match status" value="1"/>
</dbReference>
<dbReference type="InterPro" id="IPR045851">
    <property type="entry name" value="AMP-bd_C_sf"/>
</dbReference>
<protein>
    <submittedName>
        <fullName evidence="8">Acetoacetate--CoA ligase</fullName>
        <ecNumber evidence="8">6.2.1.16</ecNumber>
    </submittedName>
</protein>
<dbReference type="SUPFAM" id="SSF56801">
    <property type="entry name" value="Acetyl-CoA synthetase-like"/>
    <property type="match status" value="1"/>
</dbReference>
<dbReference type="RefSeq" id="WP_154565173.1">
    <property type="nucleotide sequence ID" value="NZ_VOSW01000066.1"/>
</dbReference>
<keyword evidence="3" id="KW-0597">Phosphoprotein</keyword>
<dbReference type="NCBIfam" id="TIGR01217">
    <property type="entry name" value="ac_ac_CoA_syn"/>
    <property type="match status" value="1"/>
</dbReference>
<dbReference type="SUPFAM" id="SSF47336">
    <property type="entry name" value="ACP-like"/>
    <property type="match status" value="1"/>
</dbReference>
<keyword evidence="4 8" id="KW-0436">Ligase</keyword>
<comment type="similarity">
    <text evidence="1">Belongs to the ATP-dependent AMP-binding enzyme family.</text>
</comment>
<dbReference type="Gene3D" id="1.10.1200.10">
    <property type="entry name" value="ACP-like"/>
    <property type="match status" value="1"/>
</dbReference>
<dbReference type="InterPro" id="IPR005914">
    <property type="entry name" value="Acac_CoA_synth"/>
</dbReference>
<dbReference type="SUPFAM" id="SSF53474">
    <property type="entry name" value="alpha/beta-Hydrolases"/>
    <property type="match status" value="1"/>
</dbReference>
<keyword evidence="2" id="KW-0596">Phosphopantetheine</keyword>
<keyword evidence="6" id="KW-0067">ATP-binding</keyword>
<dbReference type="Pfam" id="PF00975">
    <property type="entry name" value="Thioesterase"/>
    <property type="match status" value="1"/>
</dbReference>
<dbReference type="InterPro" id="IPR009081">
    <property type="entry name" value="PP-bd_ACP"/>
</dbReference>
<dbReference type="InterPro" id="IPR036736">
    <property type="entry name" value="ACP-like_sf"/>
</dbReference>
<dbReference type="GO" id="GO:0006629">
    <property type="term" value="P:lipid metabolic process"/>
    <property type="evidence" value="ECO:0007669"/>
    <property type="project" value="InterPro"/>
</dbReference>
<dbReference type="InterPro" id="IPR020806">
    <property type="entry name" value="PKS_PP-bd"/>
</dbReference>
<dbReference type="PANTHER" id="PTHR42921:SF1">
    <property type="entry name" value="ACETOACETYL-COA SYNTHETASE"/>
    <property type="match status" value="1"/>
</dbReference>
<evidence type="ECO:0000313" key="9">
    <source>
        <dbReference type="Proteomes" id="UP000463700"/>
    </source>
</evidence>
<dbReference type="GO" id="GO:0031177">
    <property type="term" value="F:phosphopantetheine binding"/>
    <property type="evidence" value="ECO:0007669"/>
    <property type="project" value="InterPro"/>
</dbReference>
<dbReference type="EMBL" id="VOSW01000066">
    <property type="protein sequence ID" value="KAE8756289.1"/>
    <property type="molecule type" value="Genomic_DNA"/>
</dbReference>
<keyword evidence="5" id="KW-0547">Nucleotide-binding</keyword>
<evidence type="ECO:0000259" key="7">
    <source>
        <dbReference type="PROSITE" id="PS50075"/>
    </source>
</evidence>
<dbReference type="InterPro" id="IPR001031">
    <property type="entry name" value="Thioesterase"/>
</dbReference>
<dbReference type="Gene3D" id="3.40.50.1820">
    <property type="entry name" value="alpha/beta hydrolase"/>
    <property type="match status" value="1"/>
</dbReference>
<dbReference type="GO" id="GO:0005524">
    <property type="term" value="F:ATP binding"/>
    <property type="evidence" value="ECO:0007669"/>
    <property type="project" value="UniProtKB-KW"/>
</dbReference>
<dbReference type="NCBIfam" id="NF002937">
    <property type="entry name" value="PRK03584.1"/>
    <property type="match status" value="1"/>
</dbReference>
<evidence type="ECO:0000256" key="2">
    <source>
        <dbReference type="ARBA" id="ARBA00022450"/>
    </source>
</evidence>
<evidence type="ECO:0000256" key="3">
    <source>
        <dbReference type="ARBA" id="ARBA00022553"/>
    </source>
</evidence>
<dbReference type="InterPro" id="IPR020845">
    <property type="entry name" value="AMP-binding_CS"/>
</dbReference>
<dbReference type="InterPro" id="IPR025110">
    <property type="entry name" value="AMP-bd_C"/>
</dbReference>
<dbReference type="InterPro" id="IPR006162">
    <property type="entry name" value="Ppantetheine_attach_site"/>
</dbReference>
<comment type="caution">
    <text evidence="8">The sequence shown here is derived from an EMBL/GenBank/DDBJ whole genome shotgun (WGS) entry which is preliminary data.</text>
</comment>
<proteinExistence type="inferred from homology"/>
<dbReference type="GO" id="GO:0030729">
    <property type="term" value="F:acetoacetate-CoA ligase activity"/>
    <property type="evidence" value="ECO:0007669"/>
    <property type="project" value="UniProtKB-EC"/>
</dbReference>
<dbReference type="InterPro" id="IPR029058">
    <property type="entry name" value="AB_hydrolase_fold"/>
</dbReference>
<dbReference type="Gene3D" id="3.40.50.12780">
    <property type="entry name" value="N-terminal domain of ligase-like"/>
    <property type="match status" value="1"/>
</dbReference>
<evidence type="ECO:0000313" key="8">
    <source>
        <dbReference type="EMBL" id="KAE8756289.1"/>
    </source>
</evidence>
<sequence>MDRFAPSVVSRAHSDLTGRTPVYTSTPERIGASQLTAFTAFLRICTGQPLPDYEALHDFSVREFRTFWQCFVQWSLGLNWSGNAEPVCIGDDCEHANFFPQMQLNYADNLLGLSVASPDAPALTACHADGRRVRLTRAELRERVARLAHALSELGLGEGDRVVGVMRNDADAVVTALAVTALGATMSTAAPEMGVDSIRDRFEPLAPRLLFAHTAARTFDTGRSVASNVADLAAALPSLQGVVCLDDGTLPSTVTQSIYSLGELLDAGDADRFVWRRFAFNHPLFIMFSSGTTGKPKCIVHGTGGTLIEHLKEHRLHSDLRPGDRMYFHTSCAWMMWNWQLSALASGVEIVTYDGPISTVDTLWRLVAEERVTVFGTSPAYLKMSEDAGVEPKAQFDLGALRAILSTGAVLYDAQFEWVRDHVKPLPLQSISGGTDIIGCFVLGNPNLPVYAGEAQCRSLALDVQAWDQGSRTGGVGQLVCVNPFPSRPLGFFGDAQGDAFHAAYFASNPGVWTHGDLISLSPEGAVRMHGRSDGVLNVRGINVGPGEIYRVLNDIPEIREAMVVEQKVRDASAGHADPENVESRVVLLLVLNDGAALSGALAARVRRDLARRASPAHVPDRIIAVDALPVTHNGKLSEAAARSAVNGLPIGNAAALRNPECLDAIRRHPALNLATRELPPVGESREQLELYLQAYWEKLFGVAPIGRDDNFFDLGGHSLLATRLLADVRQSTGRTIPLAMLMIAPTITRLAALICDDALPPSSPTLVRVRAGTGMPLFLIHSASGSVMECLALIGSLKSPRPVYGLLARGLDGEQPALLRVEDMAASYIEQMRTVQPNGPYAVAGYSFGGLVAFEIAQQLRRAGERIELLFLLDTYVDEHCRPWTARLRRRAGSVRAHWQTVRELPAARLPGYVKDRFAGVADQIRMRVGRMALRPEGYTAVLPPAMQHMRETMRVAMTTYRPKPYDAGPIVYVRAAVSQSAYGDPMLLWRRVARAGLVVAEVSGGHADLIVEPNVQFVAAALDRGLGE</sequence>
<dbReference type="OrthoDB" id="9766486at2"/>
<evidence type="ECO:0000256" key="1">
    <source>
        <dbReference type="ARBA" id="ARBA00006432"/>
    </source>
</evidence>
<evidence type="ECO:0000256" key="4">
    <source>
        <dbReference type="ARBA" id="ARBA00022598"/>
    </source>
</evidence>
<organism evidence="8 9">
    <name type="scientific">Paraburkholderia madseniana</name>
    <dbReference type="NCBI Taxonomy" id="2599607"/>
    <lineage>
        <taxon>Bacteria</taxon>
        <taxon>Pseudomonadati</taxon>
        <taxon>Pseudomonadota</taxon>
        <taxon>Betaproteobacteria</taxon>
        <taxon>Burkholderiales</taxon>
        <taxon>Burkholderiaceae</taxon>
        <taxon>Paraburkholderia</taxon>
    </lineage>
</organism>